<feature type="compositionally biased region" description="Basic residues" evidence="1">
    <location>
        <begin position="96"/>
        <end position="105"/>
    </location>
</feature>
<feature type="compositionally biased region" description="Polar residues" evidence="1">
    <location>
        <begin position="106"/>
        <end position="134"/>
    </location>
</feature>
<protein>
    <submittedName>
        <fullName evidence="2">Brct domain protein</fullName>
    </submittedName>
</protein>
<dbReference type="Gene3D" id="3.40.50.10190">
    <property type="entry name" value="BRCT domain"/>
    <property type="match status" value="2"/>
</dbReference>
<feature type="compositionally biased region" description="Acidic residues" evidence="1">
    <location>
        <begin position="218"/>
        <end position="238"/>
    </location>
</feature>
<dbReference type="InterPro" id="IPR036420">
    <property type="entry name" value="BRCT_dom_sf"/>
</dbReference>
<dbReference type="OrthoDB" id="342264at2759"/>
<evidence type="ECO:0000256" key="1">
    <source>
        <dbReference type="SAM" id="MobiDB-lite"/>
    </source>
</evidence>
<accession>A0A1J9RNX5</accession>
<sequence length="636" mass="70088">MTAIDDWRVSFEAKVDGFTISPPGAESLPGYHTIRLPKSTSQHRQSAILRPDDCIRLNDEFESTLKIEDIKVDSSIRQRSNEESYEVPETQQRQHATTRRTHKPSTTRTTVQVEHSMQGSHTLPSATPAQPTQQSLIVAETPATHRKLPMVYTNADDALPKTVDPKELVSTNVSTPSAVKDSFAERPRSKTAHEHILPSLELGSSLYSDQTAEPVKEGEEESEPEQEAETGEVPEYETLEASMVREARRSRSKTNDARAISEDASMREPSSDPRQAMDVGTEKAEPSSNATNQRRSRRAKPEPQVRIPVSRNTKKRASPANVEQGRPTKKNKKAKGVDESDDSFASSIVVRVDRETPNTASVPSSRPPTMKTASEHNTPTRSQSPQRSVSSVIHVASPYRGKAPRVAFSNTKVVDREGSSAFLRKSGVQSVDKVTEICDIVCIGSTNGSLLKSAKLLLGLALGKTIASDKWVLRSRQEGKLLDPSQFPPLNAPSEWGWGDDEERVNKILNIDRSELFKDKVMFFTSATRKEYGNGFGDIEKIVKACGAKIISKSAREYKHAGNNIILATDHGDLEVMALMGSDRIEGGHPCYSKELISMSVLRGSLDLENEEFKIQLSSSQPRKGKKPSARKAKGA</sequence>
<feature type="compositionally biased region" description="Basic and acidic residues" evidence="1">
    <location>
        <begin position="243"/>
        <end position="271"/>
    </location>
</feature>
<feature type="region of interest" description="Disordered" evidence="1">
    <location>
        <begin position="166"/>
        <end position="389"/>
    </location>
</feature>
<reference evidence="2 3" key="1">
    <citation type="submission" date="2016-10" db="EMBL/GenBank/DDBJ databases">
        <title>Proteomics and genomics reveal pathogen-plant mechanisms compatible with a hemibiotrophic lifestyle of Diplodia corticola.</title>
        <authorList>
            <person name="Fernandes I."/>
            <person name="De Jonge R."/>
            <person name="Van De Peer Y."/>
            <person name="Devreese B."/>
            <person name="Alves A."/>
            <person name="Esteves A.C."/>
        </authorList>
    </citation>
    <scope>NUCLEOTIDE SEQUENCE [LARGE SCALE GENOMIC DNA]</scope>
    <source>
        <strain evidence="2 3">CBS 112549</strain>
    </source>
</reference>
<dbReference type="STRING" id="236234.A0A1J9RNX5"/>
<dbReference type="Proteomes" id="UP000183809">
    <property type="component" value="Unassembled WGS sequence"/>
</dbReference>
<evidence type="ECO:0000313" key="3">
    <source>
        <dbReference type="Proteomes" id="UP000183809"/>
    </source>
</evidence>
<dbReference type="RefSeq" id="XP_020130511.1">
    <property type="nucleotide sequence ID" value="XM_020273154.1"/>
</dbReference>
<feature type="region of interest" description="Disordered" evidence="1">
    <location>
        <begin position="75"/>
        <end position="134"/>
    </location>
</feature>
<evidence type="ECO:0000313" key="2">
    <source>
        <dbReference type="EMBL" id="OJD34251.1"/>
    </source>
</evidence>
<proteinExistence type="predicted"/>
<feature type="compositionally biased region" description="Basic residues" evidence="1">
    <location>
        <begin position="623"/>
        <end position="636"/>
    </location>
</feature>
<dbReference type="SUPFAM" id="SSF52113">
    <property type="entry name" value="BRCT domain"/>
    <property type="match status" value="1"/>
</dbReference>
<feature type="compositionally biased region" description="Basic and acidic residues" evidence="1">
    <location>
        <begin position="182"/>
        <end position="196"/>
    </location>
</feature>
<feature type="region of interest" description="Disordered" evidence="1">
    <location>
        <begin position="617"/>
        <end position="636"/>
    </location>
</feature>
<dbReference type="AlphaFoldDB" id="A0A1J9RNX5"/>
<organism evidence="2 3">
    <name type="scientific">Diplodia corticola</name>
    <dbReference type="NCBI Taxonomy" id="236234"/>
    <lineage>
        <taxon>Eukaryota</taxon>
        <taxon>Fungi</taxon>
        <taxon>Dikarya</taxon>
        <taxon>Ascomycota</taxon>
        <taxon>Pezizomycotina</taxon>
        <taxon>Dothideomycetes</taxon>
        <taxon>Dothideomycetes incertae sedis</taxon>
        <taxon>Botryosphaeriales</taxon>
        <taxon>Botryosphaeriaceae</taxon>
        <taxon>Diplodia</taxon>
    </lineage>
</organism>
<keyword evidence="3" id="KW-1185">Reference proteome</keyword>
<comment type="caution">
    <text evidence="2">The sequence shown here is derived from an EMBL/GenBank/DDBJ whole genome shotgun (WGS) entry which is preliminary data.</text>
</comment>
<gene>
    <name evidence="2" type="ORF">BKCO1_2400056</name>
</gene>
<dbReference type="GeneID" id="31013414"/>
<dbReference type="EMBL" id="MNUE01000024">
    <property type="protein sequence ID" value="OJD34251.1"/>
    <property type="molecule type" value="Genomic_DNA"/>
</dbReference>
<feature type="compositionally biased region" description="Low complexity" evidence="1">
    <location>
        <begin position="379"/>
        <end position="389"/>
    </location>
</feature>
<name>A0A1J9RNX5_9PEZI</name>